<dbReference type="InterPro" id="IPR002938">
    <property type="entry name" value="FAD-bd"/>
</dbReference>
<keyword evidence="2" id="KW-0285">Flavoprotein</keyword>
<dbReference type="PANTHER" id="PTHR13789:SF318">
    <property type="entry name" value="GERANYLGERANYL DIPHOSPHATE REDUCTASE"/>
    <property type="match status" value="1"/>
</dbReference>
<dbReference type="GO" id="GO:0004497">
    <property type="term" value="F:monooxygenase activity"/>
    <property type="evidence" value="ECO:0007669"/>
    <property type="project" value="UniProtKB-KW"/>
</dbReference>
<evidence type="ECO:0000256" key="6">
    <source>
        <dbReference type="SAM" id="MobiDB-lite"/>
    </source>
</evidence>
<name>A0A9W6V1Y8_9ACTN</name>
<dbReference type="Pfam" id="PF01494">
    <property type="entry name" value="FAD_binding_3"/>
    <property type="match status" value="1"/>
</dbReference>
<proteinExistence type="predicted"/>
<evidence type="ECO:0000313" key="9">
    <source>
        <dbReference type="Proteomes" id="UP001165041"/>
    </source>
</evidence>
<dbReference type="SUPFAM" id="SSF51905">
    <property type="entry name" value="FAD/NAD(P)-binding domain"/>
    <property type="match status" value="1"/>
</dbReference>
<comment type="cofactor">
    <cofactor evidence="1">
        <name>FAD</name>
        <dbReference type="ChEBI" id="CHEBI:57692"/>
    </cofactor>
</comment>
<comment type="caution">
    <text evidence="8">The sequence shown here is derived from an EMBL/GenBank/DDBJ whole genome shotgun (WGS) entry which is preliminary data.</text>
</comment>
<dbReference type="Gene3D" id="3.50.50.60">
    <property type="entry name" value="FAD/NAD(P)-binding domain"/>
    <property type="match status" value="1"/>
</dbReference>
<dbReference type="PRINTS" id="PR00420">
    <property type="entry name" value="RNGMNOXGNASE"/>
</dbReference>
<keyword evidence="5" id="KW-0503">Monooxygenase</keyword>
<accession>A0A9W6V1Y8</accession>
<evidence type="ECO:0000256" key="4">
    <source>
        <dbReference type="ARBA" id="ARBA00023002"/>
    </source>
</evidence>
<reference evidence="8" key="1">
    <citation type="submission" date="2023-02" db="EMBL/GenBank/DDBJ databases">
        <title>Kitasatospora phosalacinea NBRC 14627.</title>
        <authorList>
            <person name="Ichikawa N."/>
            <person name="Sato H."/>
            <person name="Tonouchi N."/>
        </authorList>
    </citation>
    <scope>NUCLEOTIDE SEQUENCE</scope>
    <source>
        <strain evidence="8">NBRC 14627</strain>
    </source>
</reference>
<dbReference type="PANTHER" id="PTHR13789">
    <property type="entry name" value="MONOOXYGENASE"/>
    <property type="match status" value="1"/>
</dbReference>
<gene>
    <name evidence="8" type="ORF">Kpho02_20210</name>
</gene>
<dbReference type="EMBL" id="BSSA01000005">
    <property type="protein sequence ID" value="GLW69722.1"/>
    <property type="molecule type" value="Genomic_DNA"/>
</dbReference>
<evidence type="ECO:0000256" key="2">
    <source>
        <dbReference type="ARBA" id="ARBA00022630"/>
    </source>
</evidence>
<dbReference type="AlphaFoldDB" id="A0A9W6V1Y8"/>
<keyword evidence="3" id="KW-0274">FAD</keyword>
<protein>
    <submittedName>
        <fullName evidence="8">3-hydroxybenzoate 6-hydroxylase</fullName>
    </submittedName>
</protein>
<organism evidence="8 9">
    <name type="scientific">Kitasatospora phosalacinea</name>
    <dbReference type="NCBI Taxonomy" id="2065"/>
    <lineage>
        <taxon>Bacteria</taxon>
        <taxon>Bacillati</taxon>
        <taxon>Actinomycetota</taxon>
        <taxon>Actinomycetes</taxon>
        <taxon>Kitasatosporales</taxon>
        <taxon>Streptomycetaceae</taxon>
        <taxon>Kitasatospora</taxon>
    </lineage>
</organism>
<keyword evidence="4" id="KW-0560">Oxidoreductase</keyword>
<evidence type="ECO:0000256" key="3">
    <source>
        <dbReference type="ARBA" id="ARBA00022827"/>
    </source>
</evidence>
<evidence type="ECO:0000259" key="7">
    <source>
        <dbReference type="Pfam" id="PF01494"/>
    </source>
</evidence>
<feature type="region of interest" description="Disordered" evidence="6">
    <location>
        <begin position="400"/>
        <end position="419"/>
    </location>
</feature>
<dbReference type="RefSeq" id="WP_285735594.1">
    <property type="nucleotide sequence ID" value="NZ_BSSA01000005.1"/>
</dbReference>
<feature type="domain" description="FAD-binding" evidence="7">
    <location>
        <begin position="8"/>
        <end position="351"/>
    </location>
</feature>
<dbReference type="InterPro" id="IPR036188">
    <property type="entry name" value="FAD/NAD-bd_sf"/>
</dbReference>
<evidence type="ECO:0000313" key="8">
    <source>
        <dbReference type="EMBL" id="GLW69722.1"/>
    </source>
</evidence>
<dbReference type="GO" id="GO:0071949">
    <property type="term" value="F:FAD binding"/>
    <property type="evidence" value="ECO:0007669"/>
    <property type="project" value="InterPro"/>
</dbReference>
<evidence type="ECO:0000256" key="5">
    <source>
        <dbReference type="ARBA" id="ARBA00023033"/>
    </source>
</evidence>
<dbReference type="InterPro" id="IPR050493">
    <property type="entry name" value="FAD-dep_Monooxygenase_BioMet"/>
</dbReference>
<sequence>MNPPTTPDVLVVGGGIGGLAAAFALARKGLAVRVLERAKEFGEVGAGLQLAPNCTRILADHGLLDEARELGVVPEGMVMRDALDARELTRLDLRDLERRYGHPYLVIHRSDLHGIFLRACRRAGVELLTDRTVVDYEQDGDGARVVLEDGGVERAPLVIAADGLHSVARRKLVGDEVVSSDYVAYRAAVPIEQVRDNGVAERDVTVYVGPRCHFVQYALRGGEMFNQVAVFESPKAKAGEADWGTPDELDAAFAATCDTVRAGIPLMWRDRWWQMMDRDPVETWVHGRIALLGDAAHPPLQYMAQGAIMAIEDGWVLAEHAARLAREGEPPRWDAVLAAYQAVRVEHCHRVQRTARAWGELWHLDGEARLQRNAVLRERAVDDYAFTDWIYGPTALTPDQEPPMFTPVPLGAPRGAGHP</sequence>
<dbReference type="Proteomes" id="UP001165041">
    <property type="component" value="Unassembled WGS sequence"/>
</dbReference>
<dbReference type="SUPFAM" id="SSF54373">
    <property type="entry name" value="FAD-linked reductases, C-terminal domain"/>
    <property type="match status" value="1"/>
</dbReference>
<evidence type="ECO:0000256" key="1">
    <source>
        <dbReference type="ARBA" id="ARBA00001974"/>
    </source>
</evidence>